<feature type="compositionally biased region" description="Low complexity" evidence="26">
    <location>
        <begin position="812"/>
        <end position="832"/>
    </location>
</feature>
<keyword evidence="13" id="KW-0010">Activator</keyword>
<evidence type="ECO:0000256" key="18">
    <source>
        <dbReference type="ARBA" id="ARBA00047648"/>
    </source>
</evidence>
<feature type="compositionally biased region" description="Low complexity" evidence="26">
    <location>
        <begin position="648"/>
        <end position="670"/>
    </location>
</feature>
<organism evidence="29 30">
    <name type="scientific">Rousettus aegyptiacus</name>
    <name type="common">Egyptian fruit bat</name>
    <name type="synonym">Pteropus aegyptiacus</name>
    <dbReference type="NCBI Taxonomy" id="9407"/>
    <lineage>
        <taxon>Eukaryota</taxon>
        <taxon>Metazoa</taxon>
        <taxon>Chordata</taxon>
        <taxon>Craniata</taxon>
        <taxon>Vertebrata</taxon>
        <taxon>Euteleostomi</taxon>
        <taxon>Mammalia</taxon>
        <taxon>Eutheria</taxon>
        <taxon>Laurasiatheria</taxon>
        <taxon>Chiroptera</taxon>
        <taxon>Yinpterochiroptera</taxon>
        <taxon>Pteropodoidea</taxon>
        <taxon>Pteropodidae</taxon>
        <taxon>Rousettinae</taxon>
        <taxon>Rousettus</taxon>
    </lineage>
</organism>
<dbReference type="EMBL" id="JACASE010000009">
    <property type="protein sequence ID" value="KAF6436174.1"/>
    <property type="molecule type" value="Genomic_DNA"/>
</dbReference>
<dbReference type="FunFam" id="2.60.120.650:FF:000006">
    <property type="entry name" value="histone lysine demethylase PHF8 isoform X1"/>
    <property type="match status" value="1"/>
</dbReference>
<name>A0A7J8EL22_ROUAE</name>
<dbReference type="GO" id="GO:0008270">
    <property type="term" value="F:zinc ion binding"/>
    <property type="evidence" value="ECO:0007669"/>
    <property type="project" value="UniProtKB-KW"/>
</dbReference>
<keyword evidence="30" id="KW-1185">Reference proteome</keyword>
<dbReference type="Proteomes" id="UP000593571">
    <property type="component" value="Unassembled WGS sequence"/>
</dbReference>
<dbReference type="EC" id="1.14.11.65" evidence="17"/>
<dbReference type="GO" id="GO:0005730">
    <property type="term" value="C:nucleolus"/>
    <property type="evidence" value="ECO:0007669"/>
    <property type="project" value="UniProtKB-SubCell"/>
</dbReference>
<comment type="subcellular location">
    <subcellularLocation>
        <location evidence="2">Nucleus</location>
        <location evidence="2">Nucleolus</location>
    </subcellularLocation>
</comment>
<dbReference type="PROSITE" id="PS50016">
    <property type="entry name" value="ZF_PHD_2"/>
    <property type="match status" value="1"/>
</dbReference>
<evidence type="ECO:0000256" key="26">
    <source>
        <dbReference type="SAM" id="MobiDB-lite"/>
    </source>
</evidence>
<keyword evidence="5" id="KW-0479">Metal-binding</keyword>
<keyword evidence="16" id="KW-0131">Cell cycle</keyword>
<evidence type="ECO:0000256" key="8">
    <source>
        <dbReference type="ARBA" id="ARBA00022853"/>
    </source>
</evidence>
<dbReference type="InterPro" id="IPR019787">
    <property type="entry name" value="Znf_PHD-finger"/>
</dbReference>
<evidence type="ECO:0000256" key="17">
    <source>
        <dbReference type="ARBA" id="ARBA00038951"/>
    </source>
</evidence>
<proteinExistence type="inferred from homology"/>
<dbReference type="EC" id="1.14.11.27" evidence="4"/>
<reference evidence="29 30" key="1">
    <citation type="journal article" date="2020" name="Nature">
        <title>Six reference-quality genomes reveal evolution of bat adaptations.</title>
        <authorList>
            <person name="Jebb D."/>
            <person name="Huang Z."/>
            <person name="Pippel M."/>
            <person name="Hughes G.M."/>
            <person name="Lavrichenko K."/>
            <person name="Devanna P."/>
            <person name="Winkler S."/>
            <person name="Jermiin L.S."/>
            <person name="Skirmuntt E.C."/>
            <person name="Katzourakis A."/>
            <person name="Burkitt-Gray L."/>
            <person name="Ray D.A."/>
            <person name="Sullivan K.A.M."/>
            <person name="Roscito J.G."/>
            <person name="Kirilenko B.M."/>
            <person name="Davalos L.M."/>
            <person name="Corthals A.P."/>
            <person name="Power M.L."/>
            <person name="Jones G."/>
            <person name="Ransome R.D."/>
            <person name="Dechmann D.K.N."/>
            <person name="Locatelli A.G."/>
            <person name="Puechmaille S.J."/>
            <person name="Fedrigo O."/>
            <person name="Jarvis E.D."/>
            <person name="Hiller M."/>
            <person name="Vernes S.C."/>
            <person name="Myers E.W."/>
            <person name="Teeling E.C."/>
        </authorList>
    </citation>
    <scope>NUCLEOTIDE SEQUENCE [LARGE SCALE GENOMIC DNA]</scope>
    <source>
        <strain evidence="29">MRouAeg1</strain>
        <tissue evidence="29">Muscle</tissue>
    </source>
</reference>
<feature type="compositionally biased region" description="Low complexity" evidence="26">
    <location>
        <begin position="632"/>
        <end position="641"/>
    </location>
</feature>
<evidence type="ECO:0000256" key="22">
    <source>
        <dbReference type="ARBA" id="ARBA00075929"/>
    </source>
</evidence>
<evidence type="ECO:0000256" key="12">
    <source>
        <dbReference type="ARBA" id="ARBA00023015"/>
    </source>
</evidence>
<feature type="compositionally biased region" description="Basic and acidic residues" evidence="26">
    <location>
        <begin position="754"/>
        <end position="763"/>
    </location>
</feature>
<dbReference type="GO" id="GO:0140680">
    <property type="term" value="F:histone H3K36me/H3K36me2 demethylase activity"/>
    <property type="evidence" value="ECO:0007669"/>
    <property type="project" value="UniProtKB-EC"/>
</dbReference>
<dbReference type="PROSITE" id="PS51184">
    <property type="entry name" value="JMJC"/>
    <property type="match status" value="1"/>
</dbReference>
<evidence type="ECO:0000256" key="23">
    <source>
        <dbReference type="ARBA" id="ARBA00081978"/>
    </source>
</evidence>
<feature type="compositionally biased region" description="Basic residues" evidence="26">
    <location>
        <begin position="787"/>
        <end position="797"/>
    </location>
</feature>
<dbReference type="PANTHER" id="PTHR23123">
    <property type="entry name" value="PHD/F-BOX CONTAINING PROTEIN"/>
    <property type="match status" value="1"/>
</dbReference>
<evidence type="ECO:0000256" key="7">
    <source>
        <dbReference type="ARBA" id="ARBA00022833"/>
    </source>
</evidence>
<feature type="domain" description="PHD-type" evidence="27">
    <location>
        <begin position="5"/>
        <end position="56"/>
    </location>
</feature>
<evidence type="ECO:0000256" key="5">
    <source>
        <dbReference type="ARBA" id="ARBA00022723"/>
    </source>
</evidence>
<feature type="region of interest" description="Disordered" evidence="26">
    <location>
        <begin position="779"/>
        <end position="851"/>
    </location>
</feature>
<evidence type="ECO:0000256" key="15">
    <source>
        <dbReference type="ARBA" id="ARBA00023242"/>
    </source>
</evidence>
<evidence type="ECO:0000256" key="13">
    <source>
        <dbReference type="ARBA" id="ARBA00023159"/>
    </source>
</evidence>
<dbReference type="Gene3D" id="2.60.120.650">
    <property type="entry name" value="Cupin"/>
    <property type="match status" value="1"/>
</dbReference>
<evidence type="ECO:0000256" key="16">
    <source>
        <dbReference type="ARBA" id="ARBA00023306"/>
    </source>
</evidence>
<evidence type="ECO:0000256" key="2">
    <source>
        <dbReference type="ARBA" id="ARBA00004604"/>
    </source>
</evidence>
<dbReference type="FunFam" id="1.20.58.1360:FF:000001">
    <property type="entry name" value="Histone lysine demethylase PHF8"/>
    <property type="match status" value="1"/>
</dbReference>
<keyword evidence="10" id="KW-0560">Oxidoreductase</keyword>
<keyword evidence="8" id="KW-0156">Chromatin regulator</keyword>
<evidence type="ECO:0000256" key="11">
    <source>
        <dbReference type="ARBA" id="ARBA00023004"/>
    </source>
</evidence>
<dbReference type="SUPFAM" id="SSF57903">
    <property type="entry name" value="FYVE/PHD zinc finger"/>
    <property type="match status" value="1"/>
</dbReference>
<dbReference type="SUPFAM" id="SSF51197">
    <property type="entry name" value="Clavaminate synthase-like"/>
    <property type="match status" value="1"/>
</dbReference>
<dbReference type="AlphaFoldDB" id="A0A7J8EL22"/>
<feature type="compositionally biased region" description="Polar residues" evidence="26">
    <location>
        <begin position="881"/>
        <end position="893"/>
    </location>
</feature>
<keyword evidence="6 25" id="KW-0863">Zinc-finger</keyword>
<evidence type="ECO:0000256" key="3">
    <source>
        <dbReference type="ARBA" id="ARBA00006942"/>
    </source>
</evidence>
<dbReference type="FunFam" id="3.30.40.10:FF:000193">
    <property type="entry name" value="lysine-specific demethylase PHF2 isoform X1"/>
    <property type="match status" value="1"/>
</dbReference>
<feature type="compositionally biased region" description="Acidic residues" evidence="26">
    <location>
        <begin position="689"/>
        <end position="702"/>
    </location>
</feature>
<keyword evidence="14" id="KW-0804">Transcription</keyword>
<protein>
    <recommendedName>
        <fullName evidence="21">Histone lysine demethylase PHF8</fullName>
        <ecNumber evidence="4">1.14.11.27</ecNumber>
        <ecNumber evidence="17">1.14.11.65</ecNumber>
    </recommendedName>
    <alternativeName>
        <fullName evidence="23">PHD finger protein 8</fullName>
    </alternativeName>
    <alternativeName>
        <fullName evidence="22">[histone H3]-dimethyl-L-lysine(36) demethylase PHF8</fullName>
    </alternativeName>
    <alternativeName>
        <fullName evidence="24">[histone H3]-dimethyl-L-lysine(9) demethylase PHF8</fullName>
    </alternativeName>
</protein>
<keyword evidence="9" id="KW-0223">Dioxygenase</keyword>
<comment type="cofactor">
    <cofactor evidence="1">
        <name>Fe(2+)</name>
        <dbReference type="ChEBI" id="CHEBI:29033"/>
    </cofactor>
</comment>
<evidence type="ECO:0000313" key="30">
    <source>
        <dbReference type="Proteomes" id="UP000593571"/>
    </source>
</evidence>
<evidence type="ECO:0000256" key="4">
    <source>
        <dbReference type="ARBA" id="ARBA00013246"/>
    </source>
</evidence>
<evidence type="ECO:0000313" key="29">
    <source>
        <dbReference type="EMBL" id="KAF6436174.1"/>
    </source>
</evidence>
<evidence type="ECO:0000256" key="6">
    <source>
        <dbReference type="ARBA" id="ARBA00022771"/>
    </source>
</evidence>
<evidence type="ECO:0000256" key="25">
    <source>
        <dbReference type="PROSITE-ProRule" id="PRU00146"/>
    </source>
</evidence>
<dbReference type="InterPro" id="IPR003347">
    <property type="entry name" value="JmjC_dom"/>
</dbReference>
<dbReference type="Pfam" id="PF17811">
    <property type="entry name" value="JHD"/>
    <property type="match status" value="1"/>
</dbReference>
<dbReference type="CDD" id="cd15642">
    <property type="entry name" value="PHD_PHF8"/>
    <property type="match status" value="1"/>
</dbReference>
<evidence type="ECO:0000256" key="9">
    <source>
        <dbReference type="ARBA" id="ARBA00022964"/>
    </source>
</evidence>
<dbReference type="SMART" id="SM00249">
    <property type="entry name" value="PHD"/>
    <property type="match status" value="1"/>
</dbReference>
<dbReference type="Pfam" id="PF02373">
    <property type="entry name" value="JmjC"/>
    <property type="match status" value="1"/>
</dbReference>
<keyword evidence="11" id="KW-0408">Iron</keyword>
<feature type="domain" description="JmjC" evidence="28">
    <location>
        <begin position="195"/>
        <end position="351"/>
    </location>
</feature>
<dbReference type="InterPro" id="IPR041070">
    <property type="entry name" value="JHD"/>
</dbReference>
<accession>A0A7J8EL22</accession>
<keyword evidence="12" id="KW-0805">Transcription regulation</keyword>
<dbReference type="GO" id="GO:0045893">
    <property type="term" value="P:positive regulation of DNA-templated transcription"/>
    <property type="evidence" value="ECO:0007669"/>
    <property type="project" value="UniProtKB-ARBA"/>
</dbReference>
<feature type="region of interest" description="Disordered" evidence="26">
    <location>
        <begin position="865"/>
        <end position="905"/>
    </location>
</feature>
<evidence type="ECO:0000256" key="21">
    <source>
        <dbReference type="ARBA" id="ARBA00071087"/>
    </source>
</evidence>
<comment type="similarity">
    <text evidence="3">Belongs to the JHDM1 histone demethylase family. JHDM1D subfamily.</text>
</comment>
<evidence type="ECO:0000256" key="19">
    <source>
        <dbReference type="ARBA" id="ARBA00047915"/>
    </source>
</evidence>
<evidence type="ECO:0000256" key="20">
    <source>
        <dbReference type="ARBA" id="ARBA00063802"/>
    </source>
</evidence>
<evidence type="ECO:0000256" key="1">
    <source>
        <dbReference type="ARBA" id="ARBA00001954"/>
    </source>
</evidence>
<evidence type="ECO:0000256" key="14">
    <source>
        <dbReference type="ARBA" id="ARBA00023163"/>
    </source>
</evidence>
<dbReference type="InterPro" id="IPR050690">
    <property type="entry name" value="JHDM1_Histone_Demethylase"/>
</dbReference>
<dbReference type="InterPro" id="IPR001965">
    <property type="entry name" value="Znf_PHD"/>
</dbReference>
<feature type="region of interest" description="Disordered" evidence="26">
    <location>
        <begin position="631"/>
        <end position="765"/>
    </location>
</feature>
<dbReference type="GO" id="GO:0140683">
    <property type="term" value="F:histone H3K9me/H3K9me2 demethylase activity"/>
    <property type="evidence" value="ECO:0007669"/>
    <property type="project" value="UniProtKB-EC"/>
</dbReference>
<evidence type="ECO:0000256" key="10">
    <source>
        <dbReference type="ARBA" id="ARBA00023002"/>
    </source>
</evidence>
<comment type="subunit">
    <text evidence="20">Interacts with POLR1B, UBTF, SETD1A, HCFC1, E2F1 and ZNF711. Interacts with ZNF263; recruited to the SIX3 promoter along with other proteins involved in chromatin modification and transcriptional corepression where it contributes to transcriptional repression.</text>
</comment>
<gene>
    <name evidence="29" type="ORF">HJG63_015242</name>
</gene>
<dbReference type="SMART" id="SM00558">
    <property type="entry name" value="JmjC"/>
    <property type="match status" value="1"/>
</dbReference>
<dbReference type="Pfam" id="PF00628">
    <property type="entry name" value="PHD"/>
    <property type="match status" value="1"/>
</dbReference>
<keyword evidence="15" id="KW-0539">Nucleus</keyword>
<dbReference type="InterPro" id="IPR019786">
    <property type="entry name" value="Zinc_finger_PHD-type_CS"/>
</dbReference>
<keyword evidence="7" id="KW-0862">Zinc</keyword>
<dbReference type="PROSITE" id="PS01359">
    <property type="entry name" value="ZF_PHD_1"/>
    <property type="match status" value="1"/>
</dbReference>
<sequence>MASVPVYCLCRLPYDVTRFMIECDMCQDWFHGSCVGVEEEKAADIDLYHCPNCEVLHGPSIMKKRRVSSKGHDTHKGKPVKTGSPAFIRELRNRTFDSSDEVILKPTGSQLTVEFLEENSFSVPILVLKKDGLGMTLPSPSFTVRDVEHYVGSEKEIDVIDVTRQADCKMKLGDFVKYYYSGKREKVLNVISLEFSDTRLSNLVETPKIVRKLSWVENLWPEECIFERPNVQKYCLMSVRDSYTDFHIDFGGTSVWYHVLKGEKIFYLIRPTNANLTLFECWSSSSNQDEMFFGDQVDKCYKCSVKQGQTLFIPTGWIHAVLTPVDCLAFGGNFLHSLNIEMQLKAYEIEKRLSTADLFKFPNFETICWYVGKHILDIFRGLRENRRHPASYLVHGGKALNLAFRAWTKKEALPDHEDEIPETVRTVQLIKDLAREIRLVEFNITGTCLNDSDDDSPDLDLDGNESPLALLMSNGSTKRVKSLSKSRRAKIAKKADKARLVAEQVMEDEFDLDSDDELQIDERLGKEKATLIIRPKFPRKLPRAKPCSDPNRVREPGEVEFDIEEDYTTDEDMVEGVEDKLGNGSGAGGILDLLKASRQVGGPDYAALTEAPASPSTQEAIQGMLCMANLQSSSSSPATSSLQGWWTGGQDRSSGSSSSGLGTVSSSPASQRTLGKRPIKRPAYWRTESEEEEENASLDEQDSLGTCFKDAEYIYPSLESDDDDPALKSRTKKKKNSDDAPWSPKARVTPTLPKQDRPVREGTRVASIETGLAAAAAKLAQQELQKAQKKKYIKKKPLLKEVEQPRPQESSLSVTAPAPTLATTPQLLTSSSPLPPPEPKQEALSGSLADHEYTARPNAFGMAQANRSTTPMAPGVFLTQRRPSVGSQSNQAGQGKRPKKGLATAKQRLGRILKIHRNGKLLL</sequence>
<evidence type="ECO:0000259" key="27">
    <source>
        <dbReference type="PROSITE" id="PS50016"/>
    </source>
</evidence>
<comment type="catalytic activity">
    <reaction evidence="19">
        <text>N(6),N(6)-dimethyl-L-lysyl(36)-[histone H3] + 2 2-oxoglutarate + 2 O2 = L-lysyl(36)-[histone H3] + 2 formaldehyde + 2 succinate + 2 CO2</text>
        <dbReference type="Rhea" id="RHEA:42032"/>
        <dbReference type="Rhea" id="RHEA-COMP:9785"/>
        <dbReference type="Rhea" id="RHEA-COMP:9787"/>
        <dbReference type="ChEBI" id="CHEBI:15379"/>
        <dbReference type="ChEBI" id="CHEBI:16526"/>
        <dbReference type="ChEBI" id="CHEBI:16810"/>
        <dbReference type="ChEBI" id="CHEBI:16842"/>
        <dbReference type="ChEBI" id="CHEBI:29969"/>
        <dbReference type="ChEBI" id="CHEBI:30031"/>
        <dbReference type="ChEBI" id="CHEBI:61976"/>
        <dbReference type="EC" id="1.14.11.27"/>
    </reaction>
</comment>
<comment type="caution">
    <text evidence="29">The sequence shown here is derived from an EMBL/GenBank/DDBJ whole genome shotgun (WGS) entry which is preliminary data.</text>
</comment>
<evidence type="ECO:0000259" key="28">
    <source>
        <dbReference type="PROSITE" id="PS51184"/>
    </source>
</evidence>
<dbReference type="Gene3D" id="1.20.58.1360">
    <property type="match status" value="1"/>
</dbReference>
<dbReference type="InterPro" id="IPR011011">
    <property type="entry name" value="Znf_FYVE_PHD"/>
</dbReference>
<evidence type="ECO:0000256" key="24">
    <source>
        <dbReference type="ARBA" id="ARBA00082441"/>
    </source>
</evidence>
<comment type="catalytic activity">
    <reaction evidence="18">
        <text>N(6),N(6)-dimethyl-L-lysyl(9)-[histone H3] + 2 2-oxoglutarate + 2 O2 = L-lysyl(9)-[histone H3] + 2 formaldehyde + 2 succinate + 2 CO2</text>
        <dbReference type="Rhea" id="RHEA:60188"/>
        <dbReference type="Rhea" id="RHEA-COMP:15541"/>
        <dbReference type="Rhea" id="RHEA-COMP:15546"/>
        <dbReference type="ChEBI" id="CHEBI:15379"/>
        <dbReference type="ChEBI" id="CHEBI:16526"/>
        <dbReference type="ChEBI" id="CHEBI:16810"/>
        <dbReference type="ChEBI" id="CHEBI:16842"/>
        <dbReference type="ChEBI" id="CHEBI:29969"/>
        <dbReference type="ChEBI" id="CHEBI:30031"/>
        <dbReference type="ChEBI" id="CHEBI:61976"/>
        <dbReference type="EC" id="1.14.11.65"/>
    </reaction>
</comment>